<protein>
    <recommendedName>
        <fullName evidence="2">DUF3795 domain-containing protein</fullName>
    </recommendedName>
</protein>
<dbReference type="Pfam" id="PF12675">
    <property type="entry name" value="DUF3795"/>
    <property type="match status" value="1"/>
</dbReference>
<reference evidence="1" key="1">
    <citation type="submission" date="2017-02" db="EMBL/GenBank/DDBJ databases">
        <title>Delving into the versatile metabolic prowess of the omnipresent phylum Bacteroidetes.</title>
        <authorList>
            <person name="Nobu M.K."/>
            <person name="Mei R."/>
            <person name="Narihiro T."/>
            <person name="Kuroda K."/>
            <person name="Liu W.-T."/>
        </authorList>
    </citation>
    <scope>NUCLEOTIDE SEQUENCE</scope>
    <source>
        <strain evidence="1">ADurb.Bin276</strain>
    </source>
</reference>
<evidence type="ECO:0008006" key="2">
    <source>
        <dbReference type="Google" id="ProtNLM"/>
    </source>
</evidence>
<comment type="caution">
    <text evidence="1">The sequence shown here is derived from an EMBL/GenBank/DDBJ whole genome shotgun (WGS) entry which is preliminary data.</text>
</comment>
<name>A0A1V5SPM4_9BACT</name>
<dbReference type="Proteomes" id="UP000485569">
    <property type="component" value="Unassembled WGS sequence"/>
</dbReference>
<proteinExistence type="predicted"/>
<gene>
    <name evidence="1" type="ORF">BWY41_01479</name>
</gene>
<dbReference type="EMBL" id="MWBQ01000117">
    <property type="protein sequence ID" value="OQA56486.1"/>
    <property type="molecule type" value="Genomic_DNA"/>
</dbReference>
<dbReference type="InterPro" id="IPR024227">
    <property type="entry name" value="DUF3795"/>
</dbReference>
<accession>A0A1V5SPM4</accession>
<sequence length="129" mass="15536">MKSSLIAPCGMNCNLCIGYLREKNKCLGCRENDENILNSCRKCIIKNCTILQQKELKYCSSKCEKFPCTRLKNLDKRYRTKYQMSMLENLQFIEEFGIRKFVEHEKERWVKEDSIFCVHHKKYYKMEKP</sequence>
<evidence type="ECO:0000313" key="1">
    <source>
        <dbReference type="EMBL" id="OQA56486.1"/>
    </source>
</evidence>
<organism evidence="1">
    <name type="scientific">Candidatus Atribacter allofermentans</name>
    <dbReference type="NCBI Taxonomy" id="1852833"/>
    <lineage>
        <taxon>Bacteria</taxon>
        <taxon>Pseudomonadati</taxon>
        <taxon>Atribacterota</taxon>
        <taxon>Atribacteria</taxon>
        <taxon>Atribacterales</taxon>
        <taxon>Atribacteraceae</taxon>
        <taxon>Atribacter</taxon>
    </lineage>
</organism>
<dbReference type="AlphaFoldDB" id="A0A1V5SPM4"/>